<dbReference type="OrthoDB" id="5292493at2"/>
<proteinExistence type="predicted"/>
<sequence>MHSAKFSLIFTFILAQCSSNLDFSNKYALPNGYQLDQVNKILLPGTLDEISGIAWIGKDEIWAIEDESSIIYSVDPTSGKILKKQKFAKNKDIEDLLIFQDSAYALQSNGNLYQVNAPLTENFSTQVHEFPLDQKRDFEAIVTLDTEPSLLLFCKVCKWDKNPAQASVYRFDLVQKKFDIEAYMILKRSEIQAAFPLMDLSEIKVQPAAAAIHPITREIYLLSSTDRWLLVMNQQGEFLDFHHLPLSLFKQPEGITFAPDGTLYISNEARDGRANLLIFAYQP</sequence>
<dbReference type="RefSeq" id="WP_092790673.1">
    <property type="nucleotide sequence ID" value="NZ_FOPC01000005.1"/>
</dbReference>
<protein>
    <submittedName>
        <fullName evidence="4">Uncharacterized protein YjiK</fullName>
    </submittedName>
</protein>
<name>A0A1I2T171_9BACT</name>
<dbReference type="Proteomes" id="UP000199642">
    <property type="component" value="Unassembled WGS sequence"/>
</dbReference>
<evidence type="ECO:0000256" key="1">
    <source>
        <dbReference type="ARBA" id="ARBA00004236"/>
    </source>
</evidence>
<accession>A0A1I2T171</accession>
<reference evidence="5" key="1">
    <citation type="submission" date="2016-10" db="EMBL/GenBank/DDBJ databases">
        <authorList>
            <person name="Varghese N."/>
            <person name="Submissions S."/>
        </authorList>
    </citation>
    <scope>NUCLEOTIDE SEQUENCE [LARGE SCALE GENOMIC DNA]</scope>
    <source>
        <strain evidence="5">DSM 19315</strain>
    </source>
</reference>
<dbReference type="EMBL" id="FOPC01000005">
    <property type="protein sequence ID" value="SFG56907.1"/>
    <property type="molecule type" value="Genomic_DNA"/>
</dbReference>
<dbReference type="Pfam" id="PF06977">
    <property type="entry name" value="SdiA-regulated"/>
    <property type="match status" value="1"/>
</dbReference>
<dbReference type="STRING" id="435880.SAMN04487988_10595"/>
<organism evidence="4 5">
    <name type="scientific">Algoriphagus hitonicola</name>
    <dbReference type="NCBI Taxonomy" id="435880"/>
    <lineage>
        <taxon>Bacteria</taxon>
        <taxon>Pseudomonadati</taxon>
        <taxon>Bacteroidota</taxon>
        <taxon>Cytophagia</taxon>
        <taxon>Cytophagales</taxon>
        <taxon>Cyclobacteriaceae</taxon>
        <taxon>Algoriphagus</taxon>
    </lineage>
</organism>
<keyword evidence="2" id="KW-1003">Cell membrane</keyword>
<gene>
    <name evidence="4" type="ORF">SAMN04487988_10595</name>
</gene>
<keyword evidence="3" id="KW-0472">Membrane</keyword>
<evidence type="ECO:0000313" key="4">
    <source>
        <dbReference type="EMBL" id="SFG56907.1"/>
    </source>
</evidence>
<comment type="subcellular location">
    <subcellularLocation>
        <location evidence="1">Cell membrane</location>
    </subcellularLocation>
</comment>
<evidence type="ECO:0000313" key="5">
    <source>
        <dbReference type="Proteomes" id="UP000199642"/>
    </source>
</evidence>
<evidence type="ECO:0000256" key="2">
    <source>
        <dbReference type="ARBA" id="ARBA00022475"/>
    </source>
</evidence>
<dbReference type="InterPro" id="IPR009722">
    <property type="entry name" value="YjiK/CarP"/>
</dbReference>
<keyword evidence="5" id="KW-1185">Reference proteome</keyword>
<dbReference type="SUPFAM" id="SSF101898">
    <property type="entry name" value="NHL repeat"/>
    <property type="match status" value="1"/>
</dbReference>
<evidence type="ECO:0000256" key="3">
    <source>
        <dbReference type="ARBA" id="ARBA00023136"/>
    </source>
</evidence>
<dbReference type="GO" id="GO:0005886">
    <property type="term" value="C:plasma membrane"/>
    <property type="evidence" value="ECO:0007669"/>
    <property type="project" value="UniProtKB-SubCell"/>
</dbReference>
<dbReference type="AlphaFoldDB" id="A0A1I2T171"/>